<dbReference type="InParanoid" id="A0A672HQC7"/>
<feature type="compositionally biased region" description="Low complexity" evidence="4">
    <location>
        <begin position="469"/>
        <end position="484"/>
    </location>
</feature>
<feature type="compositionally biased region" description="Basic and acidic residues" evidence="4">
    <location>
        <begin position="348"/>
        <end position="357"/>
    </location>
</feature>
<feature type="compositionally biased region" description="Polar residues" evidence="4">
    <location>
        <begin position="234"/>
        <end position="248"/>
    </location>
</feature>
<dbReference type="PANTHER" id="PTHR31183">
    <property type="entry name" value="TRICHOPLEIN KERATIN FILAMENT-BINDING PROTEIN FAMILY MEMBER"/>
    <property type="match status" value="1"/>
</dbReference>
<evidence type="ECO:0000256" key="3">
    <source>
        <dbReference type="ARBA" id="ARBA00023273"/>
    </source>
</evidence>
<accession>A0A672HQC7</accession>
<proteinExistence type="predicted"/>
<feature type="compositionally biased region" description="Basic and acidic residues" evidence="4">
    <location>
        <begin position="500"/>
        <end position="511"/>
    </location>
</feature>
<feature type="region of interest" description="Disordered" evidence="4">
    <location>
        <begin position="128"/>
        <end position="198"/>
    </location>
</feature>
<feature type="compositionally biased region" description="Basic and acidic residues" evidence="4">
    <location>
        <begin position="366"/>
        <end position="391"/>
    </location>
</feature>
<dbReference type="OMA" id="IQAQHND"/>
<feature type="region of interest" description="Disordered" evidence="4">
    <location>
        <begin position="348"/>
        <end position="450"/>
    </location>
</feature>
<dbReference type="AlphaFoldDB" id="A0A672HQC7"/>
<evidence type="ECO:0000313" key="6">
    <source>
        <dbReference type="Proteomes" id="UP000472267"/>
    </source>
</evidence>
<evidence type="ECO:0000313" key="5">
    <source>
        <dbReference type="Ensembl" id="ENSSFAP00005031232.1"/>
    </source>
</evidence>
<keyword evidence="6" id="KW-1185">Reference proteome</keyword>
<dbReference type="Ensembl" id="ENSSFAT00005032362.1">
    <property type="protein sequence ID" value="ENSSFAP00005031232.1"/>
    <property type="gene ID" value="ENSSFAG00005015857.1"/>
</dbReference>
<sequence>MATDTPAESSWSPWQPTQLQTLSWLISDQSSVRGECRAERLSSDDVIKHQSENSTDENMNRRSQKDCEIHNSWEQSTQQRFLRREVDRRVQGAVSADQALLDNKRFRLRKMLEAEERQYLQELEAKRETAAEKKDKMSKRLGELKKKREAERQQLVGEKREQQFRRQDVDYRDLQRKRSELEASEHQKAQLRVKQEQRQQQQQEEQLYAQLWEADRQAKEERERRGKETRRQANLKTAQEVLAQSQEAQQRRTEQKKVLQQQEAQQLQQQQEALLLQQQQQQRKKTLQKKTFVRQLDRELQLKKQRVAREQRDEEQLNLSVMRQLPPQLPQQDPDQPQKAEQKRLRLKEDRLLDRKQLQQARQAQKKTEEQRERRTEEQRKEIQLKNDEQRRRQRQASTKLKEEVKDSNRLRVQNRLKEKQLQAVEHQRQVEERLQSEERARRQAQEEKLQQTLHKEAYAADLRAQMLQQPKQQQQQQRRPPIRGVSATTGPGRLLPKRSRLEPNRLRRPDPSPSTLNPITGLRASRTVLPAIPTSIRR</sequence>
<keyword evidence="2" id="KW-0969">Cilium</keyword>
<feature type="region of interest" description="Disordered" evidence="4">
    <location>
        <begin position="216"/>
        <end position="263"/>
    </location>
</feature>
<comment type="subcellular location">
    <subcellularLocation>
        <location evidence="1">Cell projection</location>
        <location evidence="1">Cilium</location>
    </subcellularLocation>
</comment>
<evidence type="ECO:0000256" key="4">
    <source>
        <dbReference type="SAM" id="MobiDB-lite"/>
    </source>
</evidence>
<organism evidence="5 6">
    <name type="scientific">Salarias fasciatus</name>
    <name type="common">Jewelled blenny</name>
    <name type="synonym">Blennius fasciatus</name>
    <dbReference type="NCBI Taxonomy" id="181472"/>
    <lineage>
        <taxon>Eukaryota</taxon>
        <taxon>Metazoa</taxon>
        <taxon>Chordata</taxon>
        <taxon>Craniata</taxon>
        <taxon>Vertebrata</taxon>
        <taxon>Euteleostomi</taxon>
        <taxon>Actinopterygii</taxon>
        <taxon>Neopterygii</taxon>
        <taxon>Teleostei</taxon>
        <taxon>Neoteleostei</taxon>
        <taxon>Acanthomorphata</taxon>
        <taxon>Ovalentaria</taxon>
        <taxon>Blenniimorphae</taxon>
        <taxon>Blenniiformes</taxon>
        <taxon>Blennioidei</taxon>
        <taxon>Blenniidae</taxon>
        <taxon>Salariinae</taxon>
        <taxon>Salarias</taxon>
    </lineage>
</organism>
<protein>
    <recommendedName>
        <fullName evidence="7">Trichohyalin-plectin-homology domain-containing protein</fullName>
    </recommendedName>
</protein>
<feature type="compositionally biased region" description="Basic and acidic residues" evidence="4">
    <location>
        <begin position="400"/>
        <end position="450"/>
    </location>
</feature>
<dbReference type="GO" id="GO:0005929">
    <property type="term" value="C:cilium"/>
    <property type="evidence" value="ECO:0007669"/>
    <property type="project" value="UniProtKB-SubCell"/>
</dbReference>
<feature type="compositionally biased region" description="Basic and acidic residues" evidence="4">
    <location>
        <begin position="128"/>
        <end position="197"/>
    </location>
</feature>
<evidence type="ECO:0008006" key="7">
    <source>
        <dbReference type="Google" id="ProtNLM"/>
    </source>
</evidence>
<dbReference type="PANTHER" id="PTHR31183:SF1">
    <property type="entry name" value="CILIA- AND FLAGELLA-ASSOCIATED PROTEIN 53"/>
    <property type="match status" value="1"/>
</dbReference>
<feature type="compositionally biased region" description="Basic and acidic residues" evidence="4">
    <location>
        <begin position="216"/>
        <end position="231"/>
    </location>
</feature>
<dbReference type="Proteomes" id="UP000472267">
    <property type="component" value="Chromosome 13"/>
</dbReference>
<feature type="compositionally biased region" description="Basic and acidic residues" evidence="4">
    <location>
        <begin position="58"/>
        <end position="71"/>
    </location>
</feature>
<dbReference type="InterPro" id="IPR043596">
    <property type="entry name" value="CFAP53/TCHP"/>
</dbReference>
<dbReference type="FunCoup" id="A0A672HQC7">
    <property type="interactions" value="197"/>
</dbReference>
<evidence type="ECO:0000256" key="1">
    <source>
        <dbReference type="ARBA" id="ARBA00004138"/>
    </source>
</evidence>
<feature type="compositionally biased region" description="Basic and acidic residues" evidence="4">
    <location>
        <begin position="37"/>
        <end position="51"/>
    </location>
</feature>
<keyword evidence="3" id="KW-0966">Cell projection</keyword>
<reference evidence="5" key="1">
    <citation type="submission" date="2019-06" db="EMBL/GenBank/DDBJ databases">
        <authorList>
            <consortium name="Wellcome Sanger Institute Data Sharing"/>
        </authorList>
    </citation>
    <scope>NUCLEOTIDE SEQUENCE [LARGE SCALE GENOMIC DNA]</scope>
</reference>
<name>A0A672HQC7_SALFA</name>
<reference evidence="5" key="3">
    <citation type="submission" date="2025-09" db="UniProtKB">
        <authorList>
            <consortium name="Ensembl"/>
        </authorList>
    </citation>
    <scope>IDENTIFICATION</scope>
</reference>
<evidence type="ECO:0000256" key="2">
    <source>
        <dbReference type="ARBA" id="ARBA00023069"/>
    </source>
</evidence>
<reference evidence="5" key="2">
    <citation type="submission" date="2025-08" db="UniProtKB">
        <authorList>
            <consortium name="Ensembl"/>
        </authorList>
    </citation>
    <scope>IDENTIFICATION</scope>
</reference>
<feature type="region of interest" description="Disordered" evidence="4">
    <location>
        <begin position="468"/>
        <end position="524"/>
    </location>
</feature>
<feature type="region of interest" description="Disordered" evidence="4">
    <location>
        <begin position="37"/>
        <end position="72"/>
    </location>
</feature>